<dbReference type="EMBL" id="BGPR01014859">
    <property type="protein sequence ID" value="GBN67012.1"/>
    <property type="molecule type" value="Genomic_DNA"/>
</dbReference>
<dbReference type="Proteomes" id="UP000499080">
    <property type="component" value="Unassembled WGS sequence"/>
</dbReference>
<evidence type="ECO:0000313" key="2">
    <source>
        <dbReference type="EMBL" id="GBN67012.1"/>
    </source>
</evidence>
<proteinExistence type="predicted"/>
<keyword evidence="3" id="KW-1185">Reference proteome</keyword>
<evidence type="ECO:0000256" key="1">
    <source>
        <dbReference type="SAM" id="MobiDB-lite"/>
    </source>
</evidence>
<feature type="compositionally biased region" description="Basic and acidic residues" evidence="1">
    <location>
        <begin position="41"/>
        <end position="71"/>
    </location>
</feature>
<accession>A0A4Y2QUE3</accession>
<sequence length="90" mass="10447">MAFIRCLLERYSNAIYIAVNSEVKIEENTNHTEGECSSTLDGRKEKAKTQREDKLERRSDTKVPRGREARHTWRRCAPEGGRLVGWLVEI</sequence>
<reference evidence="2 3" key="1">
    <citation type="journal article" date="2019" name="Sci. Rep.">
        <title>Orb-weaving spider Araneus ventricosus genome elucidates the spidroin gene catalogue.</title>
        <authorList>
            <person name="Kono N."/>
            <person name="Nakamura H."/>
            <person name="Ohtoshi R."/>
            <person name="Moran D.A.P."/>
            <person name="Shinohara A."/>
            <person name="Yoshida Y."/>
            <person name="Fujiwara M."/>
            <person name="Mori M."/>
            <person name="Tomita M."/>
            <person name="Arakawa K."/>
        </authorList>
    </citation>
    <scope>NUCLEOTIDE SEQUENCE [LARGE SCALE GENOMIC DNA]</scope>
</reference>
<organism evidence="2 3">
    <name type="scientific">Araneus ventricosus</name>
    <name type="common">Orbweaver spider</name>
    <name type="synonym">Epeira ventricosa</name>
    <dbReference type="NCBI Taxonomy" id="182803"/>
    <lineage>
        <taxon>Eukaryota</taxon>
        <taxon>Metazoa</taxon>
        <taxon>Ecdysozoa</taxon>
        <taxon>Arthropoda</taxon>
        <taxon>Chelicerata</taxon>
        <taxon>Arachnida</taxon>
        <taxon>Araneae</taxon>
        <taxon>Araneomorphae</taxon>
        <taxon>Entelegynae</taxon>
        <taxon>Araneoidea</taxon>
        <taxon>Araneidae</taxon>
        <taxon>Araneus</taxon>
    </lineage>
</organism>
<feature type="region of interest" description="Disordered" evidence="1">
    <location>
        <begin position="28"/>
        <end position="71"/>
    </location>
</feature>
<protein>
    <submittedName>
        <fullName evidence="2">Uncharacterized protein</fullName>
    </submittedName>
</protein>
<name>A0A4Y2QUE3_ARAVE</name>
<gene>
    <name evidence="2" type="ORF">AVEN_86925_1</name>
</gene>
<evidence type="ECO:0000313" key="3">
    <source>
        <dbReference type="Proteomes" id="UP000499080"/>
    </source>
</evidence>
<comment type="caution">
    <text evidence="2">The sequence shown here is derived from an EMBL/GenBank/DDBJ whole genome shotgun (WGS) entry which is preliminary data.</text>
</comment>
<dbReference type="AlphaFoldDB" id="A0A4Y2QUE3"/>